<proteinExistence type="inferred from homology"/>
<dbReference type="InterPro" id="IPR036867">
    <property type="entry name" value="R3H_dom_sf"/>
</dbReference>
<dbReference type="PROSITE" id="PS50089">
    <property type="entry name" value="ZF_RING_2"/>
    <property type="match status" value="1"/>
</dbReference>
<evidence type="ECO:0000259" key="13">
    <source>
        <dbReference type="PROSITE" id="PS50089"/>
    </source>
</evidence>
<keyword evidence="4" id="KW-0677">Repeat</keyword>
<feature type="domain" description="RING-type" evidence="13">
    <location>
        <begin position="538"/>
        <end position="589"/>
    </location>
</feature>
<feature type="region of interest" description="Disordered" evidence="11">
    <location>
        <begin position="275"/>
        <end position="403"/>
    </location>
</feature>
<keyword evidence="16" id="KW-1185">Reference proteome</keyword>
<comment type="similarity">
    <text evidence="2">Belongs to the NFX1 family.</text>
</comment>
<dbReference type="InterPro" id="IPR001841">
    <property type="entry name" value="Znf_RING"/>
</dbReference>
<feature type="compositionally biased region" description="Low complexity" evidence="11">
    <location>
        <begin position="380"/>
        <end position="392"/>
    </location>
</feature>
<feature type="region of interest" description="Disordered" evidence="11">
    <location>
        <begin position="454"/>
        <end position="517"/>
    </location>
</feature>
<dbReference type="PANTHER" id="PTHR12360">
    <property type="entry name" value="NUCLEAR TRANSCRIPTION FACTOR, X-BOX BINDING 1 NFX1"/>
    <property type="match status" value="1"/>
</dbReference>
<dbReference type="InterPro" id="IPR034076">
    <property type="entry name" value="R3H_NF-X1"/>
</dbReference>
<protein>
    <submittedName>
        <fullName evidence="15">R3H domain</fullName>
    </submittedName>
</protein>
<dbReference type="Pfam" id="PF01424">
    <property type="entry name" value="R3H"/>
    <property type="match status" value="1"/>
</dbReference>
<evidence type="ECO:0000256" key="8">
    <source>
        <dbReference type="ARBA" id="ARBA00023163"/>
    </source>
</evidence>
<sequence>MLRLTRINPRIDFAAYKWHRQSSIDGRRVGKRRFVQDSQLSIESCEYTVKSALSPIPRIPPRFHQESFIPERLQRPLELKSRVSTNKWRNLSIILVLSQHDSLRFGFFHLQENISPGMSNWEWSNSDGQGYQPNRRDIWSNGTVYFNQSPSVSGSGPVSYDNPISSGGTTFYGPPPFSADWSQSGQHQGYSQGNSNSGRSRNAEEFFDLFRNSSGGSGHRNSSRPSSGVVGHDRSQGDYVGPFDYLAGAAAAPSSSDHGGYGSSQFAYNSSNSNNNYNSDWRSERDQGQGQAPGSSIIAVGGPTTQTFGKAPGGPLGTVGSGGHPRHHHGGGHKEKNGANSEPGGSYRGKKGSDRLYRQPGRNSRSFVDGFQNGGTVYYNQSNSGSNGPMNGSGNGRPAKHYNGGNWEAKSLGRRQLLNEAAAILRNDSPGIGGMLERKPTDLRYDGGNDGMTVLSPGGNGGRGGRTCTGAPPRNQNSYASAPGGGRRNYPVKTREFQKSNSREDWKARNLKSTGDDKVTADQRERLTEQLCRGTLECLVCYDRIRQAERVWSCANCHHVLHLDCIVKWVNSSTESTGGESGWRCPACQNVTQIIPTEYKCMCGRVTEPQWVRGETPHCCGQVCGKRKGCPHGCTLLCHPGACPPCAANIERQCGCGRTSRTVTCSSSVTFNCDDKCGRPLNCGVHACEVICHQGPCAACEKTIHQRCHCGEHERDLVCDGDVLPEEMGGSVTYSCGSPCTLRLPCGVHPCHLTCHSPPCPPCPLSPDVLTKCQCGKTDVAKDARKSCADPVVVCGDVCGKQLNCGQPESRHKCKAKCHEGPCPPCDESTSVLCRCHAMAKDVSCKELTGNPEDTKCQRRCTKKRNCGKHKCNQLCCVEVEHICPLVCNKTLNCGRHKCERLCHRGHCPPCLAASFEELHCECGKSVILPPVPCGTRAPECKEKCTREHPCGHAPLHSCHSAPECPPCTVFVSRYCHGAHELRKTVPCHMGEYSCGLPCGKVLPCGHKCIKTCHKDECLLPKEICTQPCTEPREGSCSHPCASPCHKGRPCPQTNPCLAKVEVTCECNRRKMTRTCTENSSEYKRIATSILASKMADVRMGKSIDTSDMSAVVSKLSLKTLECNDECKLQERNLRLAIGLQIANPDLSSKLHPRYSDTMKAWVKKDRHFCEMVHEKLTQLVRLAKTSKQRSRAHSFQSMGSAKRQFIHEYCEHFGIESVAYDPEPNRNIVATAWKDKCWLPSLSVLEVVARESGHRKVPSLLPSLKKDLSTTESTKLVSPLKPKSAQQTHDDPAK</sequence>
<dbReference type="Proteomes" id="UP001307889">
    <property type="component" value="Chromosome 11"/>
</dbReference>
<dbReference type="InterPro" id="IPR001374">
    <property type="entry name" value="R3H_dom"/>
</dbReference>
<keyword evidence="9" id="KW-0539">Nucleus</keyword>
<dbReference type="InterPro" id="IPR000967">
    <property type="entry name" value="Znf_NFX1"/>
</dbReference>
<evidence type="ECO:0000256" key="6">
    <source>
        <dbReference type="ARBA" id="ARBA00022833"/>
    </source>
</evidence>
<evidence type="ECO:0000259" key="14">
    <source>
        <dbReference type="PROSITE" id="PS51061"/>
    </source>
</evidence>
<evidence type="ECO:0000256" key="3">
    <source>
        <dbReference type="ARBA" id="ARBA00022723"/>
    </source>
</evidence>
<dbReference type="InterPro" id="IPR019787">
    <property type="entry name" value="Znf_PHD-finger"/>
</dbReference>
<gene>
    <name evidence="15" type="ORF">NTJ_12690</name>
</gene>
<dbReference type="CDD" id="cd06008">
    <property type="entry name" value="NF-X1-zinc-finger"/>
    <property type="match status" value="6"/>
</dbReference>
<dbReference type="InterPro" id="IPR034078">
    <property type="entry name" value="NFX1_fam"/>
</dbReference>
<dbReference type="PROSITE" id="PS51061">
    <property type="entry name" value="R3H"/>
    <property type="match status" value="1"/>
</dbReference>
<comment type="subcellular location">
    <subcellularLocation>
        <location evidence="1">Nucleus</location>
    </subcellularLocation>
</comment>
<keyword evidence="6" id="KW-0862">Zinc</keyword>
<organism evidence="15 16">
    <name type="scientific">Nesidiocoris tenuis</name>
    <dbReference type="NCBI Taxonomy" id="355587"/>
    <lineage>
        <taxon>Eukaryota</taxon>
        <taxon>Metazoa</taxon>
        <taxon>Ecdysozoa</taxon>
        <taxon>Arthropoda</taxon>
        <taxon>Hexapoda</taxon>
        <taxon>Insecta</taxon>
        <taxon>Pterygota</taxon>
        <taxon>Neoptera</taxon>
        <taxon>Paraneoptera</taxon>
        <taxon>Hemiptera</taxon>
        <taxon>Heteroptera</taxon>
        <taxon>Panheteroptera</taxon>
        <taxon>Cimicomorpha</taxon>
        <taxon>Miridae</taxon>
        <taxon>Dicyphina</taxon>
        <taxon>Nesidiocoris</taxon>
    </lineage>
</organism>
<feature type="region of interest" description="Disordered" evidence="11">
    <location>
        <begin position="1271"/>
        <end position="1295"/>
    </location>
</feature>
<keyword evidence="3" id="KW-0479">Metal-binding</keyword>
<feature type="compositionally biased region" description="Low complexity" evidence="11">
    <location>
        <begin position="211"/>
        <end position="228"/>
    </location>
</feature>
<dbReference type="SMART" id="SM00438">
    <property type="entry name" value="ZnF_NFX"/>
    <property type="match status" value="9"/>
</dbReference>
<feature type="compositionally biased region" description="Gly residues" evidence="11">
    <location>
        <begin position="311"/>
        <end position="323"/>
    </location>
</feature>
<feature type="compositionally biased region" description="Basic and acidic residues" evidence="11">
    <location>
        <begin position="493"/>
        <end position="517"/>
    </location>
</feature>
<name>A0ABN7B891_9HEMI</name>
<dbReference type="SMART" id="SM00393">
    <property type="entry name" value="R3H"/>
    <property type="match status" value="1"/>
</dbReference>
<feature type="compositionally biased region" description="Low complexity" evidence="11">
    <location>
        <begin position="182"/>
        <end position="200"/>
    </location>
</feature>
<evidence type="ECO:0000313" key="16">
    <source>
        <dbReference type="Proteomes" id="UP001307889"/>
    </source>
</evidence>
<dbReference type="Gene3D" id="3.30.1370.50">
    <property type="entry name" value="R3H-like domain"/>
    <property type="match status" value="1"/>
</dbReference>
<evidence type="ECO:0000313" key="15">
    <source>
        <dbReference type="EMBL" id="BES99872.1"/>
    </source>
</evidence>
<feature type="domain" description="R3H" evidence="14">
    <location>
        <begin position="1167"/>
        <end position="1235"/>
    </location>
</feature>
<dbReference type="PROSITE" id="PS50016">
    <property type="entry name" value="ZF_PHD_2"/>
    <property type="match status" value="1"/>
</dbReference>
<evidence type="ECO:0000256" key="9">
    <source>
        <dbReference type="ARBA" id="ARBA00023242"/>
    </source>
</evidence>
<keyword evidence="5 10" id="KW-0863">Zinc-finger</keyword>
<feature type="region of interest" description="Disordered" evidence="11">
    <location>
        <begin position="166"/>
        <end position="235"/>
    </location>
</feature>
<evidence type="ECO:0000256" key="11">
    <source>
        <dbReference type="SAM" id="MobiDB-lite"/>
    </source>
</evidence>
<reference evidence="15 16" key="1">
    <citation type="submission" date="2023-09" db="EMBL/GenBank/DDBJ databases">
        <title>Nesidiocoris tenuis whole genome shotgun sequence.</title>
        <authorList>
            <person name="Shibata T."/>
            <person name="Shimoda M."/>
            <person name="Kobayashi T."/>
            <person name="Uehara T."/>
        </authorList>
    </citation>
    <scope>NUCLEOTIDE SEQUENCE [LARGE SCALE GENOMIC DNA]</scope>
    <source>
        <strain evidence="15 16">Japan</strain>
    </source>
</reference>
<evidence type="ECO:0000256" key="1">
    <source>
        <dbReference type="ARBA" id="ARBA00004123"/>
    </source>
</evidence>
<dbReference type="SMART" id="SM00184">
    <property type="entry name" value="RING"/>
    <property type="match status" value="1"/>
</dbReference>
<feature type="compositionally biased region" description="Gly residues" evidence="11">
    <location>
        <begin position="458"/>
        <end position="467"/>
    </location>
</feature>
<accession>A0ABN7B891</accession>
<evidence type="ECO:0000256" key="10">
    <source>
        <dbReference type="PROSITE-ProRule" id="PRU00175"/>
    </source>
</evidence>
<evidence type="ECO:0000256" key="5">
    <source>
        <dbReference type="ARBA" id="ARBA00022771"/>
    </source>
</evidence>
<keyword evidence="8" id="KW-0804">Transcription</keyword>
<dbReference type="PANTHER" id="PTHR12360:SF12">
    <property type="entry name" value="TRANSCRIPTIONAL REPRESSOR NF-X1"/>
    <property type="match status" value="1"/>
</dbReference>
<feature type="domain" description="PHD-type" evidence="12">
    <location>
        <begin position="535"/>
        <end position="591"/>
    </location>
</feature>
<dbReference type="SUPFAM" id="SSF82708">
    <property type="entry name" value="R3H domain"/>
    <property type="match status" value="1"/>
</dbReference>
<keyword evidence="7" id="KW-0805">Transcription regulation</keyword>
<evidence type="ECO:0000256" key="4">
    <source>
        <dbReference type="ARBA" id="ARBA00022737"/>
    </source>
</evidence>
<dbReference type="Pfam" id="PF01422">
    <property type="entry name" value="zf-NF-X1"/>
    <property type="match status" value="8"/>
</dbReference>
<evidence type="ECO:0000256" key="7">
    <source>
        <dbReference type="ARBA" id="ARBA00023015"/>
    </source>
</evidence>
<dbReference type="SUPFAM" id="SSF57850">
    <property type="entry name" value="RING/U-box"/>
    <property type="match status" value="1"/>
</dbReference>
<evidence type="ECO:0000259" key="12">
    <source>
        <dbReference type="PROSITE" id="PS50016"/>
    </source>
</evidence>
<dbReference type="EMBL" id="AP028919">
    <property type="protein sequence ID" value="BES99872.1"/>
    <property type="molecule type" value="Genomic_DNA"/>
</dbReference>
<dbReference type="CDD" id="cd02643">
    <property type="entry name" value="R3H_NF-X1"/>
    <property type="match status" value="1"/>
</dbReference>
<evidence type="ECO:0000256" key="2">
    <source>
        <dbReference type="ARBA" id="ARBA00007269"/>
    </source>
</evidence>